<dbReference type="EMBL" id="JAYMYS010000002">
    <property type="protein sequence ID" value="KAK7407292.1"/>
    <property type="molecule type" value="Genomic_DNA"/>
</dbReference>
<feature type="chain" id="PRO_5044711336" evidence="1">
    <location>
        <begin position="22"/>
        <end position="142"/>
    </location>
</feature>
<dbReference type="EMBL" id="JAYMYS010000002">
    <property type="protein sequence ID" value="KAK7407293.1"/>
    <property type="molecule type" value="Genomic_DNA"/>
</dbReference>
<name>A0AAN9SVW6_PSOTE</name>
<evidence type="ECO:0000256" key="1">
    <source>
        <dbReference type="SAM" id="SignalP"/>
    </source>
</evidence>
<evidence type="ECO:0000313" key="2">
    <source>
        <dbReference type="EMBL" id="KAK7407292.1"/>
    </source>
</evidence>
<reference evidence="3 4" key="1">
    <citation type="submission" date="2024-01" db="EMBL/GenBank/DDBJ databases">
        <title>The genomes of 5 underutilized Papilionoideae crops provide insights into root nodulation and disease resistanc.</title>
        <authorList>
            <person name="Jiang F."/>
        </authorList>
    </citation>
    <scope>NUCLEOTIDE SEQUENCE [LARGE SCALE GENOMIC DNA]</scope>
    <source>
        <strain evidence="3">DUOXIRENSHENG_FW03</strain>
        <tissue evidence="3">Leaves</tissue>
    </source>
</reference>
<sequence length="142" mass="16013">MNPIPLVSVLLLLSLPEVFKGFTIQALKYAWENTLGSPPQPSAPPIQIQDLCRRKKYFYTIGYLPSSASLDDYLDQQTISAFKTYQEYFNLHASYRRLKQGNVSANLATAMCSTKFLALRPVITTASCCGRMEYWSWGVSAQ</sequence>
<keyword evidence="1" id="KW-0732">Signal</keyword>
<gene>
    <name evidence="2" type="ORF">VNO78_09086</name>
    <name evidence="3" type="ORF">VNO78_09089</name>
</gene>
<evidence type="ECO:0000313" key="3">
    <source>
        <dbReference type="EMBL" id="KAK7407293.1"/>
    </source>
</evidence>
<evidence type="ECO:0000313" key="4">
    <source>
        <dbReference type="Proteomes" id="UP001386955"/>
    </source>
</evidence>
<accession>A0AAN9SVW6</accession>
<protein>
    <submittedName>
        <fullName evidence="3">Uncharacterized protein</fullName>
    </submittedName>
</protein>
<dbReference type="Proteomes" id="UP001386955">
    <property type="component" value="Unassembled WGS sequence"/>
</dbReference>
<organism evidence="3 4">
    <name type="scientific">Psophocarpus tetragonolobus</name>
    <name type="common">Winged bean</name>
    <name type="synonym">Dolichos tetragonolobus</name>
    <dbReference type="NCBI Taxonomy" id="3891"/>
    <lineage>
        <taxon>Eukaryota</taxon>
        <taxon>Viridiplantae</taxon>
        <taxon>Streptophyta</taxon>
        <taxon>Embryophyta</taxon>
        <taxon>Tracheophyta</taxon>
        <taxon>Spermatophyta</taxon>
        <taxon>Magnoliopsida</taxon>
        <taxon>eudicotyledons</taxon>
        <taxon>Gunneridae</taxon>
        <taxon>Pentapetalae</taxon>
        <taxon>rosids</taxon>
        <taxon>fabids</taxon>
        <taxon>Fabales</taxon>
        <taxon>Fabaceae</taxon>
        <taxon>Papilionoideae</taxon>
        <taxon>50 kb inversion clade</taxon>
        <taxon>NPAAA clade</taxon>
        <taxon>indigoferoid/millettioid clade</taxon>
        <taxon>Phaseoleae</taxon>
        <taxon>Psophocarpus</taxon>
    </lineage>
</organism>
<dbReference type="AlphaFoldDB" id="A0AAN9SVW6"/>
<feature type="signal peptide" evidence="1">
    <location>
        <begin position="1"/>
        <end position="21"/>
    </location>
</feature>
<comment type="caution">
    <text evidence="3">The sequence shown here is derived from an EMBL/GenBank/DDBJ whole genome shotgun (WGS) entry which is preliminary data.</text>
</comment>
<keyword evidence="4" id="KW-1185">Reference proteome</keyword>
<proteinExistence type="predicted"/>